<feature type="transmembrane region" description="Helical" evidence="1">
    <location>
        <begin position="72"/>
        <end position="94"/>
    </location>
</feature>
<evidence type="ECO:0000256" key="1">
    <source>
        <dbReference type="SAM" id="Phobius"/>
    </source>
</evidence>
<dbReference type="RefSeq" id="WP_386821995.1">
    <property type="nucleotide sequence ID" value="NZ_JBHTIF010000001.1"/>
</dbReference>
<name>A0ABW2Y7H8_9GAMM</name>
<keyword evidence="1" id="KW-0812">Transmembrane</keyword>
<dbReference type="Proteomes" id="UP001597110">
    <property type="component" value="Unassembled WGS sequence"/>
</dbReference>
<sequence length="121" mass="12467">MLNSVAAGRRLARRAIAYQVIALCAASLVCLALGVESALAVLAGGGAVTLGAALSAGWSLRRDVVPSGVALARMFGGVVLKWLLVFTVFSLGLLLWRLPALPLLAGVLVALAAQFVAMVRR</sequence>
<proteinExistence type="predicted"/>
<keyword evidence="1" id="KW-0472">Membrane</keyword>
<feature type="transmembrane region" description="Helical" evidence="1">
    <location>
        <begin position="16"/>
        <end position="35"/>
    </location>
</feature>
<dbReference type="EMBL" id="JBHTIF010000001">
    <property type="protein sequence ID" value="MFD0724327.1"/>
    <property type="molecule type" value="Genomic_DNA"/>
</dbReference>
<gene>
    <name evidence="2" type="ORF">ACFQ0E_01820</name>
</gene>
<evidence type="ECO:0000313" key="3">
    <source>
        <dbReference type="Proteomes" id="UP001597110"/>
    </source>
</evidence>
<keyword evidence="1" id="KW-1133">Transmembrane helix</keyword>
<reference evidence="3" key="1">
    <citation type="journal article" date="2019" name="Int. J. Syst. Evol. Microbiol.">
        <title>The Global Catalogue of Microorganisms (GCM) 10K type strain sequencing project: providing services to taxonomists for standard genome sequencing and annotation.</title>
        <authorList>
            <consortium name="The Broad Institute Genomics Platform"/>
            <consortium name="The Broad Institute Genome Sequencing Center for Infectious Disease"/>
            <person name="Wu L."/>
            <person name="Ma J."/>
        </authorList>
    </citation>
    <scope>NUCLEOTIDE SEQUENCE [LARGE SCALE GENOMIC DNA]</scope>
    <source>
        <strain evidence="3">CCUG 55585</strain>
    </source>
</reference>
<protein>
    <recommendedName>
        <fullName evidence="4">ATP synthase subunit I</fullName>
    </recommendedName>
</protein>
<evidence type="ECO:0000313" key="2">
    <source>
        <dbReference type="EMBL" id="MFD0724327.1"/>
    </source>
</evidence>
<accession>A0ABW2Y7H8</accession>
<organism evidence="2 3">
    <name type="scientific">Lysobacter brunescens</name>
    <dbReference type="NCBI Taxonomy" id="262323"/>
    <lineage>
        <taxon>Bacteria</taxon>
        <taxon>Pseudomonadati</taxon>
        <taxon>Pseudomonadota</taxon>
        <taxon>Gammaproteobacteria</taxon>
        <taxon>Lysobacterales</taxon>
        <taxon>Lysobacteraceae</taxon>
        <taxon>Lysobacter</taxon>
    </lineage>
</organism>
<comment type="caution">
    <text evidence="2">The sequence shown here is derived from an EMBL/GenBank/DDBJ whole genome shotgun (WGS) entry which is preliminary data.</text>
</comment>
<evidence type="ECO:0008006" key="4">
    <source>
        <dbReference type="Google" id="ProtNLM"/>
    </source>
</evidence>
<feature type="transmembrane region" description="Helical" evidence="1">
    <location>
        <begin position="100"/>
        <end position="119"/>
    </location>
</feature>
<feature type="transmembrane region" description="Helical" evidence="1">
    <location>
        <begin position="41"/>
        <end position="60"/>
    </location>
</feature>
<keyword evidence="3" id="KW-1185">Reference proteome</keyword>